<sequence>MRFLTLFVLIQAVTANSAATCTTEISALFNAHPECARSCLGCTDSNESFAHGCDINAGCCQGYNALTFIPLVYGCVKTTCSDVERQMSWEEFMRNCARRGYPVSKEDTPGGYEFVSFSAATTTARPTTNVGGSNGMPEVTGTGDPRSTDGETTGDPRLPGGLNQTNVGDVPSEPKSGLSTSEIVGIALGSVSALAAVVGLVFRWRHLRLVKKQAEVMSEGKQLSSPMP</sequence>
<evidence type="ECO:0000313" key="4">
    <source>
        <dbReference type="EMBL" id="KAK0715368.1"/>
    </source>
</evidence>
<accession>A0AA40DXK1</accession>
<evidence type="ECO:0008006" key="6">
    <source>
        <dbReference type="Google" id="ProtNLM"/>
    </source>
</evidence>
<comment type="caution">
    <text evidence="4">The sequence shown here is derived from an EMBL/GenBank/DDBJ whole genome shotgun (WGS) entry which is preliminary data.</text>
</comment>
<feature type="transmembrane region" description="Helical" evidence="2">
    <location>
        <begin position="183"/>
        <end position="202"/>
    </location>
</feature>
<dbReference type="EMBL" id="JAUKUA010000004">
    <property type="protein sequence ID" value="KAK0715368.1"/>
    <property type="molecule type" value="Genomic_DNA"/>
</dbReference>
<proteinExistence type="predicted"/>
<protein>
    <recommendedName>
        <fullName evidence="6">Extracellular membrane protein CFEM domain-containing protein</fullName>
    </recommendedName>
</protein>
<evidence type="ECO:0000256" key="3">
    <source>
        <dbReference type="SAM" id="SignalP"/>
    </source>
</evidence>
<keyword evidence="5" id="KW-1185">Reference proteome</keyword>
<evidence type="ECO:0000256" key="2">
    <source>
        <dbReference type="SAM" id="Phobius"/>
    </source>
</evidence>
<evidence type="ECO:0000313" key="5">
    <source>
        <dbReference type="Proteomes" id="UP001172102"/>
    </source>
</evidence>
<name>A0AA40DXK1_9PEZI</name>
<dbReference type="AlphaFoldDB" id="A0AA40DXK1"/>
<keyword evidence="2" id="KW-1133">Transmembrane helix</keyword>
<keyword evidence="3" id="KW-0732">Signal</keyword>
<reference evidence="4" key="1">
    <citation type="submission" date="2023-06" db="EMBL/GenBank/DDBJ databases">
        <title>Genome-scale phylogeny and comparative genomics of the fungal order Sordariales.</title>
        <authorList>
            <consortium name="Lawrence Berkeley National Laboratory"/>
            <person name="Hensen N."/>
            <person name="Bonometti L."/>
            <person name="Westerberg I."/>
            <person name="Brannstrom I.O."/>
            <person name="Guillou S."/>
            <person name="Cros-Aarteil S."/>
            <person name="Calhoun S."/>
            <person name="Haridas S."/>
            <person name="Kuo A."/>
            <person name="Mondo S."/>
            <person name="Pangilinan J."/>
            <person name="Riley R."/>
            <person name="Labutti K."/>
            <person name="Andreopoulos B."/>
            <person name="Lipzen A."/>
            <person name="Chen C."/>
            <person name="Yanf M."/>
            <person name="Daum C."/>
            <person name="Ng V."/>
            <person name="Clum A."/>
            <person name="Steindorff A."/>
            <person name="Ohm R."/>
            <person name="Martin F."/>
            <person name="Silar P."/>
            <person name="Natvig D."/>
            <person name="Lalanne C."/>
            <person name="Gautier V."/>
            <person name="Ament-Velasquez S.L."/>
            <person name="Kruys A."/>
            <person name="Hutchinson M.I."/>
            <person name="Powell A.J."/>
            <person name="Barry K."/>
            <person name="Miller A.N."/>
            <person name="Grigoriev I.V."/>
            <person name="Debuchy R."/>
            <person name="Gladieux P."/>
            <person name="Thoren M.H."/>
            <person name="Johannesson H."/>
        </authorList>
    </citation>
    <scope>NUCLEOTIDE SEQUENCE</scope>
    <source>
        <strain evidence="4">SMH4607-1</strain>
    </source>
</reference>
<gene>
    <name evidence="4" type="ORF">B0H67DRAFT_580535</name>
</gene>
<evidence type="ECO:0000256" key="1">
    <source>
        <dbReference type="SAM" id="MobiDB-lite"/>
    </source>
</evidence>
<keyword evidence="2" id="KW-0812">Transmembrane</keyword>
<feature type="signal peptide" evidence="3">
    <location>
        <begin position="1"/>
        <end position="15"/>
    </location>
</feature>
<keyword evidence="2" id="KW-0472">Membrane</keyword>
<organism evidence="4 5">
    <name type="scientific">Lasiosphaeris hirsuta</name>
    <dbReference type="NCBI Taxonomy" id="260670"/>
    <lineage>
        <taxon>Eukaryota</taxon>
        <taxon>Fungi</taxon>
        <taxon>Dikarya</taxon>
        <taxon>Ascomycota</taxon>
        <taxon>Pezizomycotina</taxon>
        <taxon>Sordariomycetes</taxon>
        <taxon>Sordariomycetidae</taxon>
        <taxon>Sordariales</taxon>
        <taxon>Lasiosphaeriaceae</taxon>
        <taxon>Lasiosphaeris</taxon>
    </lineage>
</organism>
<dbReference type="Proteomes" id="UP001172102">
    <property type="component" value="Unassembled WGS sequence"/>
</dbReference>
<feature type="region of interest" description="Disordered" evidence="1">
    <location>
        <begin position="125"/>
        <end position="177"/>
    </location>
</feature>
<feature type="chain" id="PRO_5041393067" description="Extracellular membrane protein CFEM domain-containing protein" evidence="3">
    <location>
        <begin position="16"/>
        <end position="228"/>
    </location>
</feature>